<organism evidence="3 4">
    <name type="scientific">Zygotorulaspora mrakii</name>
    <name type="common">Zygosaccharomyces mrakii</name>
    <dbReference type="NCBI Taxonomy" id="42260"/>
    <lineage>
        <taxon>Eukaryota</taxon>
        <taxon>Fungi</taxon>
        <taxon>Dikarya</taxon>
        <taxon>Ascomycota</taxon>
        <taxon>Saccharomycotina</taxon>
        <taxon>Saccharomycetes</taxon>
        <taxon>Saccharomycetales</taxon>
        <taxon>Saccharomycetaceae</taxon>
        <taxon>Zygotorulaspora</taxon>
    </lineage>
</organism>
<dbReference type="PANTHER" id="PTHR42678:SF37">
    <property type="entry name" value="AMIDASE C869.01-RELATED"/>
    <property type="match status" value="1"/>
</dbReference>
<dbReference type="InterPro" id="IPR036928">
    <property type="entry name" value="AS_sf"/>
</dbReference>
<dbReference type="Gene3D" id="3.90.1300.10">
    <property type="entry name" value="Amidase signature (AS) domain"/>
    <property type="match status" value="1"/>
</dbReference>
<feature type="chain" id="PRO_5029002948" description="Amidase domain-containing protein" evidence="1">
    <location>
        <begin position="19"/>
        <end position="582"/>
    </location>
</feature>
<sequence length="582" mass="64347">MKVQYSVALLYALSLANAHPIEKLWKRFTSTEPSMDQLVNTTSFVYPQVASKEVFPMDTCNGITLEDATIDQLQDYFNRGILSSEDVVGCYLDRYFQVNPYVNGILQVNPDCLSIAREMDRERAAGIVRGPLHGIPFLVKDNFATKDKMDTTCGSWMLLGSIVPRDAHVVSKLRDAGAVLFGHSTLSEWADMRSSSYSEGYSARGGQARNPFNLTLNPGGSSSGSAGAIAANMAMFSLGTETDGSVIDPATRNGIVGFKPTVGLTSRAGIIPESEHQDTAGSLARTVRDAVYAFQYMWGEDERDVYTRNQTGNVPENGDYISFLSNKDALKGARFGLPWQKLWTHARPDQVERLLGVIQLIEEAGATVYNNTDFGNLDVISDDGWDWEMGATNESEFTVIKVDFYNNIKSYLSELENTNIRSLEDIIAYNYEFSGTEGGEPGVHPAFSSGQDSFLDSLAWGGVQNETYWQAVEFVQRSSRDEGIDYALNYTDTATGENFKLDGLLVPSGLSITYQQAAKAGYPMITLPVGQQSNGRPYGLGIMQSQWQEPKLIKYGSAIEDLLQYKIKPQFYDYLAKNVPVY</sequence>
<dbReference type="GeneID" id="59236678"/>
<gene>
    <name evidence="3" type="ORF">HG535_0E00200</name>
</gene>
<protein>
    <recommendedName>
        <fullName evidence="2">Amidase domain-containing protein</fullName>
    </recommendedName>
</protein>
<dbReference type="KEGG" id="zmk:HG535_0E00200"/>
<dbReference type="EMBL" id="CP058608">
    <property type="protein sequence ID" value="QLG72936.1"/>
    <property type="molecule type" value="Genomic_DNA"/>
</dbReference>
<dbReference type="OrthoDB" id="566138at2759"/>
<evidence type="ECO:0000256" key="1">
    <source>
        <dbReference type="SAM" id="SignalP"/>
    </source>
</evidence>
<evidence type="ECO:0000313" key="4">
    <source>
        <dbReference type="Proteomes" id="UP000509704"/>
    </source>
</evidence>
<dbReference type="Pfam" id="PF01425">
    <property type="entry name" value="Amidase"/>
    <property type="match status" value="1"/>
</dbReference>
<keyword evidence="4" id="KW-1185">Reference proteome</keyword>
<evidence type="ECO:0000259" key="2">
    <source>
        <dbReference type="Pfam" id="PF01425"/>
    </source>
</evidence>
<dbReference type="AlphaFoldDB" id="A0A7H9B3C4"/>
<dbReference type="Proteomes" id="UP000509704">
    <property type="component" value="Chromosome 5"/>
</dbReference>
<dbReference type="SUPFAM" id="SSF75304">
    <property type="entry name" value="Amidase signature (AS) enzymes"/>
    <property type="match status" value="1"/>
</dbReference>
<dbReference type="RefSeq" id="XP_037144663.1">
    <property type="nucleotide sequence ID" value="XM_037288768.1"/>
</dbReference>
<reference evidence="3 4" key="1">
    <citation type="submission" date="2020-07" db="EMBL/GenBank/DDBJ databases">
        <title>The yeast mating-type switching endonuclease HO is a domesticated member of an unorthodox homing genetic element family.</title>
        <authorList>
            <person name="Coughlan A.Y."/>
            <person name="Lombardi L."/>
            <person name="Braun-Galleani S."/>
            <person name="Martos A.R."/>
            <person name="Galeote V."/>
            <person name="Bigey F."/>
            <person name="Dequin S."/>
            <person name="Byrne K.P."/>
            <person name="Wolfe K.H."/>
        </authorList>
    </citation>
    <scope>NUCLEOTIDE SEQUENCE [LARGE SCALE GENOMIC DNA]</scope>
    <source>
        <strain evidence="3 4">NRRL Y-6702</strain>
    </source>
</reference>
<name>A0A7H9B3C4_ZYGMR</name>
<keyword evidence="1" id="KW-0732">Signal</keyword>
<feature type="domain" description="Amidase" evidence="2">
    <location>
        <begin position="87"/>
        <end position="381"/>
    </location>
</feature>
<feature type="signal peptide" evidence="1">
    <location>
        <begin position="1"/>
        <end position="18"/>
    </location>
</feature>
<dbReference type="PANTHER" id="PTHR42678">
    <property type="entry name" value="AMIDASE"/>
    <property type="match status" value="1"/>
</dbReference>
<proteinExistence type="predicted"/>
<dbReference type="InterPro" id="IPR023631">
    <property type="entry name" value="Amidase_dom"/>
</dbReference>
<evidence type="ECO:0000313" key="3">
    <source>
        <dbReference type="EMBL" id="QLG72936.1"/>
    </source>
</evidence>
<accession>A0A7H9B3C4</accession>